<comment type="caution">
    <text evidence="2">The sequence shown here is derived from an EMBL/GenBank/DDBJ whole genome shotgun (WGS) entry which is preliminary data.</text>
</comment>
<gene>
    <name evidence="2" type="ORF">H9831_07630</name>
</gene>
<protein>
    <submittedName>
        <fullName evidence="2">Uncharacterized protein</fullName>
    </submittedName>
</protein>
<dbReference type="EMBL" id="DXDD01000095">
    <property type="protein sequence ID" value="HIY60529.1"/>
    <property type="molecule type" value="Genomic_DNA"/>
</dbReference>
<accession>A0A9D1YQ79</accession>
<sequence>MWNKLNTFLNCVMGAFAGVFLAETIYTYWDYKTHPEIYETTSAPWYTGVLLYGVITLAVILAALIIKLVIRKRVGQRKRF</sequence>
<reference evidence="2" key="2">
    <citation type="submission" date="2021-04" db="EMBL/GenBank/DDBJ databases">
        <authorList>
            <person name="Gilroy R."/>
        </authorList>
    </citation>
    <scope>NUCLEOTIDE SEQUENCE</scope>
    <source>
        <strain evidence="2">ChiSxjej3B15-24422</strain>
    </source>
</reference>
<proteinExistence type="predicted"/>
<keyword evidence="1" id="KW-0472">Membrane</keyword>
<feature type="transmembrane region" description="Helical" evidence="1">
    <location>
        <begin position="7"/>
        <end position="29"/>
    </location>
</feature>
<keyword evidence="1" id="KW-0812">Transmembrane</keyword>
<name>A0A9D1YQ79_9FIRM</name>
<evidence type="ECO:0000313" key="2">
    <source>
        <dbReference type="EMBL" id="HIY60529.1"/>
    </source>
</evidence>
<keyword evidence="1" id="KW-1133">Transmembrane helix</keyword>
<evidence type="ECO:0000256" key="1">
    <source>
        <dbReference type="SAM" id="Phobius"/>
    </source>
</evidence>
<evidence type="ECO:0000313" key="3">
    <source>
        <dbReference type="Proteomes" id="UP000824007"/>
    </source>
</evidence>
<dbReference type="AlphaFoldDB" id="A0A9D1YQ79"/>
<feature type="transmembrane region" description="Helical" evidence="1">
    <location>
        <begin position="49"/>
        <end position="70"/>
    </location>
</feature>
<dbReference type="Proteomes" id="UP000824007">
    <property type="component" value="Unassembled WGS sequence"/>
</dbReference>
<organism evidence="2 3">
    <name type="scientific">Candidatus Eisenbergiella pullistercoris</name>
    <dbReference type="NCBI Taxonomy" id="2838555"/>
    <lineage>
        <taxon>Bacteria</taxon>
        <taxon>Bacillati</taxon>
        <taxon>Bacillota</taxon>
        <taxon>Clostridia</taxon>
        <taxon>Lachnospirales</taxon>
        <taxon>Lachnospiraceae</taxon>
        <taxon>Eisenbergiella</taxon>
    </lineage>
</organism>
<reference evidence="2" key="1">
    <citation type="journal article" date="2021" name="PeerJ">
        <title>Extensive microbial diversity within the chicken gut microbiome revealed by metagenomics and culture.</title>
        <authorList>
            <person name="Gilroy R."/>
            <person name="Ravi A."/>
            <person name="Getino M."/>
            <person name="Pursley I."/>
            <person name="Horton D.L."/>
            <person name="Alikhan N.F."/>
            <person name="Baker D."/>
            <person name="Gharbi K."/>
            <person name="Hall N."/>
            <person name="Watson M."/>
            <person name="Adriaenssens E.M."/>
            <person name="Foster-Nyarko E."/>
            <person name="Jarju S."/>
            <person name="Secka A."/>
            <person name="Antonio M."/>
            <person name="Oren A."/>
            <person name="Chaudhuri R.R."/>
            <person name="La Ragione R."/>
            <person name="Hildebrand F."/>
            <person name="Pallen M.J."/>
        </authorList>
    </citation>
    <scope>NUCLEOTIDE SEQUENCE</scope>
    <source>
        <strain evidence="2">ChiSxjej3B15-24422</strain>
    </source>
</reference>